<name>F2U831_SALR5</name>
<protein>
    <recommendedName>
        <fullName evidence="8">Palmitoyltransferase</fullName>
        <ecNumber evidence="8">2.3.1.225</ecNumber>
    </recommendedName>
</protein>
<dbReference type="PROSITE" id="PS50216">
    <property type="entry name" value="DHHC"/>
    <property type="match status" value="1"/>
</dbReference>
<evidence type="ECO:0000313" key="11">
    <source>
        <dbReference type="EMBL" id="EGD72936.1"/>
    </source>
</evidence>
<dbReference type="PANTHER" id="PTHR24161">
    <property type="entry name" value="ANK_REP_REGION DOMAIN-CONTAINING PROTEIN-RELATED"/>
    <property type="match status" value="1"/>
</dbReference>
<dbReference type="Pfam" id="PF12796">
    <property type="entry name" value="Ank_2"/>
    <property type="match status" value="1"/>
</dbReference>
<feature type="repeat" description="ANK" evidence="7">
    <location>
        <begin position="225"/>
        <end position="247"/>
    </location>
</feature>
<dbReference type="OMA" id="DILDYNH"/>
<dbReference type="GeneID" id="16075340"/>
<dbReference type="InterPro" id="IPR001594">
    <property type="entry name" value="Palmitoyltrfase_DHHC"/>
</dbReference>
<keyword evidence="8" id="KW-0808">Transferase</keyword>
<dbReference type="InterPro" id="IPR036770">
    <property type="entry name" value="Ankyrin_rpt-contain_sf"/>
</dbReference>
<evidence type="ECO:0000256" key="5">
    <source>
        <dbReference type="ARBA" id="ARBA00023043"/>
    </source>
</evidence>
<keyword evidence="4 8" id="KW-1133">Transmembrane helix</keyword>
<proteinExistence type="inferred from homology"/>
<dbReference type="Gene3D" id="1.25.40.20">
    <property type="entry name" value="Ankyrin repeat-containing domain"/>
    <property type="match status" value="1"/>
</dbReference>
<evidence type="ECO:0000256" key="8">
    <source>
        <dbReference type="RuleBase" id="RU079119"/>
    </source>
</evidence>
<feature type="transmembrane region" description="Helical" evidence="8">
    <location>
        <begin position="332"/>
        <end position="350"/>
    </location>
</feature>
<keyword evidence="6 8" id="KW-0472">Membrane</keyword>
<organism evidence="12">
    <name type="scientific">Salpingoeca rosetta (strain ATCC 50818 / BSB-021)</name>
    <dbReference type="NCBI Taxonomy" id="946362"/>
    <lineage>
        <taxon>Eukaryota</taxon>
        <taxon>Choanoflagellata</taxon>
        <taxon>Craspedida</taxon>
        <taxon>Salpingoecidae</taxon>
        <taxon>Salpingoeca</taxon>
    </lineage>
</organism>
<dbReference type="SUPFAM" id="SSF48403">
    <property type="entry name" value="Ankyrin repeat"/>
    <property type="match status" value="1"/>
</dbReference>
<evidence type="ECO:0000256" key="1">
    <source>
        <dbReference type="ARBA" id="ARBA00004141"/>
    </source>
</evidence>
<evidence type="ECO:0000259" key="10">
    <source>
        <dbReference type="Pfam" id="PF01529"/>
    </source>
</evidence>
<dbReference type="RefSeq" id="XP_004994758.1">
    <property type="nucleotide sequence ID" value="XM_004994701.1"/>
</dbReference>
<comment type="domain">
    <text evidence="8">The DHHC domain is required for palmitoyltransferase activity.</text>
</comment>
<dbReference type="PROSITE" id="PS50088">
    <property type="entry name" value="ANK_REPEAT"/>
    <property type="match status" value="2"/>
</dbReference>
<keyword evidence="8" id="KW-0012">Acyltransferase</keyword>
<evidence type="ECO:0000256" key="9">
    <source>
        <dbReference type="SAM" id="MobiDB-lite"/>
    </source>
</evidence>
<dbReference type="Proteomes" id="UP000007799">
    <property type="component" value="Unassembled WGS sequence"/>
</dbReference>
<feature type="repeat" description="ANK" evidence="7">
    <location>
        <begin position="192"/>
        <end position="224"/>
    </location>
</feature>
<dbReference type="OrthoDB" id="163438at2759"/>
<dbReference type="Pfam" id="PF01529">
    <property type="entry name" value="DHHC"/>
    <property type="match status" value="1"/>
</dbReference>
<sequence length="553" mass="60406">MMSGGVVGGGSMQNSSTTGGGGIGSATGAGSGGGVAVTTAMAATAETTTPLMAALMAQAGLESSSGIASPDPWRTCSAEEARQRDEHGATALHWAIWFSNVEAFECLLKVAPDVARAVTKEGHTPLMWACVRGETAYTLHFLRALTAVYPEGVHDTDTNGLTTLILAIQGVNKLAALFLLYRGVDPNAADKSGAGPLAWAAFLGDADFLFLLAGSGADVNNTDSKGMTPLHRAAQRGQHKFVACLLDWPFNKYGVKRHVLNADNLSPLDIAKEMHHEDVVRKIKSAARAPSALNPRAYPKRFPRFYITAVALCAGLWLAYLLPVTWESLTPSYHYFAAFLLVTWLANWLYMIKIDPGTATTHAAQHRLRKAVLEKGAHLDSGDICYTCKIIKPLRSKHDAVTNACFYRFDHFCGWIGGVVAEDNYPNFVLHVYIELLGHLLFLHMCIQAQRQESALQSPLLVLLFLASLAVNTFGLVFAGILVYEHTKMVTTNMTTNEYINRSKYDHFVKQTRKGAQFVNPFNKGVWHNLKVMLTRAPRRRVYHKDGSITLAQ</sequence>
<evidence type="ECO:0000256" key="3">
    <source>
        <dbReference type="ARBA" id="ARBA00022737"/>
    </source>
</evidence>
<evidence type="ECO:0000256" key="4">
    <source>
        <dbReference type="ARBA" id="ARBA00022989"/>
    </source>
</evidence>
<evidence type="ECO:0000313" key="12">
    <source>
        <dbReference type="Proteomes" id="UP000007799"/>
    </source>
</evidence>
<keyword evidence="12" id="KW-1185">Reference proteome</keyword>
<dbReference type="KEGG" id="sre:PTSG_04668"/>
<dbReference type="PROSITE" id="PS50297">
    <property type="entry name" value="ANK_REP_REGION"/>
    <property type="match status" value="1"/>
</dbReference>
<dbReference type="PANTHER" id="PTHR24161:SF124">
    <property type="entry name" value="TRANSIENT RECEPTOR POTENTIAL CHANNEL PYREXIA"/>
    <property type="match status" value="1"/>
</dbReference>
<dbReference type="STRING" id="946362.F2U831"/>
<dbReference type="InParanoid" id="F2U831"/>
<comment type="subcellular location">
    <subcellularLocation>
        <location evidence="1">Membrane</location>
        <topology evidence="1">Multi-pass membrane protein</topology>
    </subcellularLocation>
</comment>
<feature type="compositionally biased region" description="Gly residues" evidence="9">
    <location>
        <begin position="1"/>
        <end position="11"/>
    </location>
</feature>
<keyword evidence="2 8" id="KW-0812">Transmembrane</keyword>
<dbReference type="eggNOG" id="KOG0509">
    <property type="taxonomic scope" value="Eukaryota"/>
</dbReference>
<dbReference type="AlphaFoldDB" id="F2U831"/>
<keyword evidence="3" id="KW-0677">Repeat</keyword>
<dbReference type="EC" id="2.3.1.225" evidence="8"/>
<dbReference type="InterPro" id="IPR002110">
    <property type="entry name" value="Ankyrin_rpt"/>
</dbReference>
<gene>
    <name evidence="11" type="ORF">PTSG_04668</name>
</gene>
<reference evidence="11" key="1">
    <citation type="submission" date="2009-08" db="EMBL/GenBank/DDBJ databases">
        <title>Annotation of Salpingoeca rosetta.</title>
        <authorList>
            <consortium name="The Broad Institute Genome Sequencing Platform"/>
            <person name="Russ C."/>
            <person name="Cuomo C."/>
            <person name="Burger G."/>
            <person name="Gray M.W."/>
            <person name="Holland P.W.H."/>
            <person name="King N."/>
            <person name="Lang F.B.F."/>
            <person name="Roger A.J."/>
            <person name="Ruiz-Trillo I."/>
            <person name="Young S.K."/>
            <person name="Zeng Q."/>
            <person name="Gargeya S."/>
            <person name="Alvarado L."/>
            <person name="Berlin A."/>
            <person name="Chapman S.B."/>
            <person name="Chen Z."/>
            <person name="Freedman E."/>
            <person name="Gellesch M."/>
            <person name="Goldberg J."/>
            <person name="Griggs A."/>
            <person name="Gujja S."/>
            <person name="Heilman E."/>
            <person name="Heiman D."/>
            <person name="Howarth C."/>
            <person name="Mehta T."/>
            <person name="Neiman D."/>
            <person name="Pearson M."/>
            <person name="Roberts A."/>
            <person name="Saif S."/>
            <person name="Shea T."/>
            <person name="Shenoy N."/>
            <person name="Sisk P."/>
            <person name="Stolte C."/>
            <person name="Sykes S."/>
            <person name="White J."/>
            <person name="Yandava C."/>
            <person name="Haas B."/>
            <person name="Nusbaum C."/>
            <person name="Birren B."/>
        </authorList>
    </citation>
    <scope>NUCLEOTIDE SEQUENCE [LARGE SCALE GENOMIC DNA]</scope>
    <source>
        <strain evidence="11">ATCC 50818</strain>
    </source>
</reference>
<comment type="similarity">
    <text evidence="8">Belongs to the DHHC palmitoyltransferase family.</text>
</comment>
<evidence type="ECO:0000256" key="7">
    <source>
        <dbReference type="PROSITE-ProRule" id="PRU00023"/>
    </source>
</evidence>
<comment type="catalytic activity">
    <reaction evidence="8">
        <text>L-cysteinyl-[protein] + hexadecanoyl-CoA = S-hexadecanoyl-L-cysteinyl-[protein] + CoA</text>
        <dbReference type="Rhea" id="RHEA:36683"/>
        <dbReference type="Rhea" id="RHEA-COMP:10131"/>
        <dbReference type="Rhea" id="RHEA-COMP:11032"/>
        <dbReference type="ChEBI" id="CHEBI:29950"/>
        <dbReference type="ChEBI" id="CHEBI:57287"/>
        <dbReference type="ChEBI" id="CHEBI:57379"/>
        <dbReference type="ChEBI" id="CHEBI:74151"/>
        <dbReference type="EC" id="2.3.1.225"/>
    </reaction>
</comment>
<evidence type="ECO:0000256" key="2">
    <source>
        <dbReference type="ARBA" id="ARBA00022692"/>
    </source>
</evidence>
<feature type="region of interest" description="Disordered" evidence="9">
    <location>
        <begin position="1"/>
        <end position="25"/>
    </location>
</feature>
<feature type="transmembrane region" description="Helical" evidence="8">
    <location>
        <begin position="460"/>
        <end position="484"/>
    </location>
</feature>
<dbReference type="GO" id="GO:0016020">
    <property type="term" value="C:membrane"/>
    <property type="evidence" value="ECO:0007669"/>
    <property type="project" value="UniProtKB-SubCell"/>
</dbReference>
<dbReference type="GO" id="GO:0019706">
    <property type="term" value="F:protein-cysteine S-palmitoyltransferase activity"/>
    <property type="evidence" value="ECO:0007669"/>
    <property type="project" value="UniProtKB-EC"/>
</dbReference>
<accession>F2U831</accession>
<feature type="domain" description="Palmitoyltransferase DHHC" evidence="10">
    <location>
        <begin position="381"/>
        <end position="502"/>
    </location>
</feature>
<evidence type="ECO:0000256" key="6">
    <source>
        <dbReference type="ARBA" id="ARBA00023136"/>
    </source>
</evidence>
<dbReference type="SMART" id="SM00248">
    <property type="entry name" value="ANK"/>
    <property type="match status" value="6"/>
</dbReference>
<keyword evidence="5 7" id="KW-0040">ANK repeat</keyword>
<feature type="transmembrane region" description="Helical" evidence="8">
    <location>
        <begin position="305"/>
        <end position="326"/>
    </location>
</feature>
<dbReference type="EMBL" id="GL832964">
    <property type="protein sequence ID" value="EGD72936.1"/>
    <property type="molecule type" value="Genomic_DNA"/>
</dbReference>